<organism evidence="2 3">
    <name type="scientific">Streptomyces himalayensis subsp. himalayensis</name>
    <dbReference type="NCBI Taxonomy" id="2756131"/>
    <lineage>
        <taxon>Bacteria</taxon>
        <taxon>Bacillati</taxon>
        <taxon>Actinomycetota</taxon>
        <taxon>Actinomycetes</taxon>
        <taxon>Kitasatosporales</taxon>
        <taxon>Streptomycetaceae</taxon>
        <taxon>Streptomyces</taxon>
        <taxon>Streptomyces himalayensis</taxon>
    </lineage>
</organism>
<comment type="caution">
    <text evidence="2">The sequence shown here is derived from an EMBL/GenBank/DDBJ whole genome shotgun (WGS) entry which is preliminary data.</text>
</comment>
<evidence type="ECO:0000313" key="3">
    <source>
        <dbReference type="Proteomes" id="UP000545761"/>
    </source>
</evidence>
<dbReference type="GO" id="GO:0051920">
    <property type="term" value="F:peroxiredoxin activity"/>
    <property type="evidence" value="ECO:0007669"/>
    <property type="project" value="InterPro"/>
</dbReference>
<sequence>MARVPYLHREDADEALGPLYDRLEAERKVPTANIFLALAGAPEQLDAFLTYANALRACELSPRLRELAILTVGHATRSAYEVAHHQSHGMKAGLTEEQLAAVADFESADVFDEVEKAVMRLAKESTLVVDVSEETWRAAAAHLTDKQMVELALSIAWYNSGVRIMGLLDIDLESGYPNPFADPRP</sequence>
<dbReference type="EMBL" id="JACEHE010000003">
    <property type="protein sequence ID" value="MBA2945686.1"/>
    <property type="molecule type" value="Genomic_DNA"/>
</dbReference>
<feature type="domain" description="Carboxymuconolactone decarboxylase-like" evidence="1">
    <location>
        <begin position="42"/>
        <end position="124"/>
    </location>
</feature>
<dbReference type="Proteomes" id="UP000545761">
    <property type="component" value="Unassembled WGS sequence"/>
</dbReference>
<dbReference type="InterPro" id="IPR029032">
    <property type="entry name" value="AhpD-like"/>
</dbReference>
<dbReference type="PANTHER" id="PTHR34846:SF11">
    <property type="entry name" value="4-CARBOXYMUCONOLACTONE DECARBOXYLASE FAMILY PROTEIN (AFU_ORTHOLOGUE AFUA_6G11590)"/>
    <property type="match status" value="1"/>
</dbReference>
<accession>A0A7W0DIE3</accession>
<dbReference type="Pfam" id="PF02627">
    <property type="entry name" value="CMD"/>
    <property type="match status" value="1"/>
</dbReference>
<dbReference type="PANTHER" id="PTHR34846">
    <property type="entry name" value="4-CARBOXYMUCONOLACTONE DECARBOXYLASE FAMILY PROTEIN (AFU_ORTHOLOGUE AFUA_6G11590)"/>
    <property type="match status" value="1"/>
</dbReference>
<dbReference type="InterPro" id="IPR003779">
    <property type="entry name" value="CMD-like"/>
</dbReference>
<dbReference type="Gene3D" id="1.20.1290.10">
    <property type="entry name" value="AhpD-like"/>
    <property type="match status" value="1"/>
</dbReference>
<evidence type="ECO:0000259" key="1">
    <source>
        <dbReference type="Pfam" id="PF02627"/>
    </source>
</evidence>
<dbReference type="SUPFAM" id="SSF69118">
    <property type="entry name" value="AhpD-like"/>
    <property type="match status" value="1"/>
</dbReference>
<reference evidence="2 3" key="1">
    <citation type="submission" date="2020-07" db="EMBL/GenBank/DDBJ databases">
        <title>Streptomyces isolated from Indian soil.</title>
        <authorList>
            <person name="Mandal S."/>
            <person name="Maiti P.K."/>
        </authorList>
    </citation>
    <scope>NUCLEOTIDE SEQUENCE [LARGE SCALE GENOMIC DNA]</scope>
    <source>
        <strain evidence="2 3">PSKA28</strain>
    </source>
</reference>
<evidence type="ECO:0000313" key="2">
    <source>
        <dbReference type="EMBL" id="MBA2945686.1"/>
    </source>
</evidence>
<name>A0A7W0DIE3_9ACTN</name>
<proteinExistence type="predicted"/>
<protein>
    <submittedName>
        <fullName evidence="2">Carboxymuconolactone decarboxylase family protein</fullName>
    </submittedName>
</protein>
<dbReference type="AlphaFoldDB" id="A0A7W0DIE3"/>
<gene>
    <name evidence="2" type="ORF">H1D24_07660</name>
</gene>